<evidence type="ECO:0000256" key="4">
    <source>
        <dbReference type="ARBA" id="ARBA00022692"/>
    </source>
</evidence>
<reference evidence="11 12" key="1">
    <citation type="submission" date="2023-03" db="EMBL/GenBank/DDBJ databases">
        <title>High-quality genome of Scylla paramamosain provides insights in environmental adaptation.</title>
        <authorList>
            <person name="Zhang L."/>
        </authorList>
    </citation>
    <scope>NUCLEOTIDE SEQUENCE [LARGE SCALE GENOMIC DNA]</scope>
    <source>
        <strain evidence="11">LZ_2023a</strain>
        <tissue evidence="11">Muscle</tissue>
    </source>
</reference>
<evidence type="ECO:0000256" key="9">
    <source>
        <dbReference type="SAM" id="Phobius"/>
    </source>
</evidence>
<dbReference type="Pfam" id="PF00060">
    <property type="entry name" value="Lig_chan"/>
    <property type="match status" value="1"/>
</dbReference>
<dbReference type="Gene3D" id="1.10.287.70">
    <property type="match status" value="1"/>
</dbReference>
<evidence type="ECO:0000313" key="11">
    <source>
        <dbReference type="EMBL" id="KAK8397739.1"/>
    </source>
</evidence>
<dbReference type="PANTHER" id="PTHR42643">
    <property type="entry name" value="IONOTROPIC RECEPTOR 20A-RELATED"/>
    <property type="match status" value="1"/>
</dbReference>
<dbReference type="PANTHER" id="PTHR42643:SF24">
    <property type="entry name" value="IONOTROPIC RECEPTOR 60A"/>
    <property type="match status" value="1"/>
</dbReference>
<keyword evidence="8" id="KW-0325">Glycoprotein</keyword>
<feature type="transmembrane region" description="Helical" evidence="9">
    <location>
        <begin position="492"/>
        <end position="513"/>
    </location>
</feature>
<feature type="transmembrane region" description="Helical" evidence="9">
    <location>
        <begin position="215"/>
        <end position="242"/>
    </location>
</feature>
<comment type="similarity">
    <text evidence="2">Belongs to the glutamate-gated ion channel (TC 1.A.10.1) family.</text>
</comment>
<keyword evidence="4 9" id="KW-0812">Transmembrane</keyword>
<dbReference type="InterPro" id="IPR001320">
    <property type="entry name" value="Iontro_rcpt_C"/>
</dbReference>
<gene>
    <name evidence="11" type="ORF">O3P69_004490</name>
</gene>
<evidence type="ECO:0000256" key="6">
    <source>
        <dbReference type="ARBA" id="ARBA00023136"/>
    </source>
</evidence>
<keyword evidence="7" id="KW-0675">Receptor</keyword>
<dbReference type="GO" id="GO:0015276">
    <property type="term" value="F:ligand-gated monoatomic ion channel activity"/>
    <property type="evidence" value="ECO:0007669"/>
    <property type="project" value="InterPro"/>
</dbReference>
<sequence length="517" mass="58635">MADEMEAWKGVTTELLKAIAQQPDCGVIFLSDKYPPDILVQELDMKWTQRRGAAFFRVIAMKKPSDVMLRFSQLVPLARRNQLPSTKLLTIRPNGISAGAGGLMDPNTCFHGARVNVTALPFPPFWDELEGPDNTHQYRGTDYNLFVDYSCCSQLHFPRGAHLLLGRERVAFLCSNIHMVLPQRREHYDFSFVYEYVSMDFCMAPPGLQPHWKAFYYPLSGLVWVATLLALLITPCFLFVAIRSVNQRTPSSVESGMSYGSVFQGMTGMLVGQSLPRRLPRTFSTRVLVATWLVFVIIFISAYCGNLTASLTLPKYPPRPETIPQLVDSVKKITMQRFGEDYKIFFSKSESPLFQKLALLMDFVPSLMAGQQQATEKSQAHIDNRRYQHHNIAKWFTRPDGSEMLYIGRDPIMPGQSALPLPHDAPYAANIDRLLMAVVEGGLYEKWASDLLFKVRQEKRIQLRKQQEDAEQEPTRSREMTLSLSMDHMQGAFMLLLLGLILAALVFGGELICQNFV</sequence>
<keyword evidence="5 9" id="KW-1133">Transmembrane helix</keyword>
<organism evidence="11 12">
    <name type="scientific">Scylla paramamosain</name>
    <name type="common">Mud crab</name>
    <dbReference type="NCBI Taxonomy" id="85552"/>
    <lineage>
        <taxon>Eukaryota</taxon>
        <taxon>Metazoa</taxon>
        <taxon>Ecdysozoa</taxon>
        <taxon>Arthropoda</taxon>
        <taxon>Crustacea</taxon>
        <taxon>Multicrustacea</taxon>
        <taxon>Malacostraca</taxon>
        <taxon>Eumalacostraca</taxon>
        <taxon>Eucarida</taxon>
        <taxon>Decapoda</taxon>
        <taxon>Pleocyemata</taxon>
        <taxon>Brachyura</taxon>
        <taxon>Eubrachyura</taxon>
        <taxon>Portunoidea</taxon>
        <taxon>Portunidae</taxon>
        <taxon>Portuninae</taxon>
        <taxon>Scylla</taxon>
    </lineage>
</organism>
<dbReference type="GO" id="GO:0005886">
    <property type="term" value="C:plasma membrane"/>
    <property type="evidence" value="ECO:0007669"/>
    <property type="project" value="UniProtKB-SubCell"/>
</dbReference>
<keyword evidence="3" id="KW-1003">Cell membrane</keyword>
<evidence type="ECO:0000256" key="5">
    <source>
        <dbReference type="ARBA" id="ARBA00022989"/>
    </source>
</evidence>
<proteinExistence type="inferred from homology"/>
<accession>A0AAW0UC94</accession>
<dbReference type="AlphaFoldDB" id="A0AAW0UC94"/>
<dbReference type="Proteomes" id="UP001487740">
    <property type="component" value="Unassembled WGS sequence"/>
</dbReference>
<evidence type="ECO:0000256" key="7">
    <source>
        <dbReference type="ARBA" id="ARBA00023170"/>
    </source>
</evidence>
<comment type="caution">
    <text evidence="11">The sequence shown here is derived from an EMBL/GenBank/DDBJ whole genome shotgun (WGS) entry which is preliminary data.</text>
</comment>
<protein>
    <recommendedName>
        <fullName evidence="10">Ionotropic glutamate receptor C-terminal domain-containing protein</fullName>
    </recommendedName>
</protein>
<evidence type="ECO:0000256" key="2">
    <source>
        <dbReference type="ARBA" id="ARBA00008685"/>
    </source>
</evidence>
<keyword evidence="12" id="KW-1185">Reference proteome</keyword>
<evidence type="ECO:0000313" key="12">
    <source>
        <dbReference type="Proteomes" id="UP001487740"/>
    </source>
</evidence>
<evidence type="ECO:0000256" key="8">
    <source>
        <dbReference type="ARBA" id="ARBA00023180"/>
    </source>
</evidence>
<dbReference type="EMBL" id="JARAKH010000013">
    <property type="protein sequence ID" value="KAK8397739.1"/>
    <property type="molecule type" value="Genomic_DNA"/>
</dbReference>
<evidence type="ECO:0000256" key="3">
    <source>
        <dbReference type="ARBA" id="ARBA00022475"/>
    </source>
</evidence>
<evidence type="ECO:0000256" key="1">
    <source>
        <dbReference type="ARBA" id="ARBA00004651"/>
    </source>
</evidence>
<name>A0AAW0UC94_SCYPA</name>
<dbReference type="GO" id="GO:0050906">
    <property type="term" value="P:detection of stimulus involved in sensory perception"/>
    <property type="evidence" value="ECO:0007669"/>
    <property type="project" value="UniProtKB-ARBA"/>
</dbReference>
<feature type="domain" description="Ionotropic glutamate receptor C-terminal" evidence="10">
    <location>
        <begin position="223"/>
        <end position="500"/>
    </location>
</feature>
<keyword evidence="6 9" id="KW-0472">Membrane</keyword>
<dbReference type="InterPro" id="IPR052192">
    <property type="entry name" value="Insect_Ionotropic_Sensory_Rcpt"/>
</dbReference>
<feature type="transmembrane region" description="Helical" evidence="9">
    <location>
        <begin position="287"/>
        <end position="309"/>
    </location>
</feature>
<evidence type="ECO:0000259" key="10">
    <source>
        <dbReference type="Pfam" id="PF00060"/>
    </source>
</evidence>
<comment type="subcellular location">
    <subcellularLocation>
        <location evidence="1">Cell membrane</location>
        <topology evidence="1">Multi-pass membrane protein</topology>
    </subcellularLocation>
</comment>